<evidence type="ECO:0000256" key="6">
    <source>
        <dbReference type="SAM" id="MobiDB-lite"/>
    </source>
</evidence>
<accession>A0A1B9I0C9</accession>
<dbReference type="GO" id="GO:0006401">
    <property type="term" value="P:RNA catabolic process"/>
    <property type="evidence" value="ECO:0007669"/>
    <property type="project" value="TreeGrafter"/>
</dbReference>
<feature type="compositionally biased region" description="Polar residues" evidence="6">
    <location>
        <begin position="305"/>
        <end position="314"/>
    </location>
</feature>
<evidence type="ECO:0000256" key="3">
    <source>
        <dbReference type="ARBA" id="ARBA00023242"/>
    </source>
</evidence>
<dbReference type="Gene3D" id="1.10.20.120">
    <property type="match status" value="1"/>
</dbReference>
<evidence type="ECO:0000313" key="9">
    <source>
        <dbReference type="EMBL" id="OCF48987.1"/>
    </source>
</evidence>
<dbReference type="GO" id="GO:0032299">
    <property type="term" value="C:ribonuclease H2 complex"/>
    <property type="evidence" value="ECO:0007669"/>
    <property type="project" value="InterPro"/>
</dbReference>
<keyword evidence="11" id="KW-1185">Reference proteome</keyword>
<evidence type="ECO:0000259" key="7">
    <source>
        <dbReference type="Pfam" id="PF09468"/>
    </source>
</evidence>
<dbReference type="PANTHER" id="PTHR13383:SF11">
    <property type="entry name" value="RIBONUCLEASE H2 SUBUNIT B"/>
    <property type="match status" value="1"/>
</dbReference>
<proteinExistence type="predicted"/>
<reference evidence="9" key="3">
    <citation type="submission" date="2016-07" db="EMBL/GenBank/DDBJ databases">
        <title>Evolution of pathogenesis and genome organization in the Tremellales.</title>
        <authorList>
            <person name="Cuomo C."/>
            <person name="Litvintseva A."/>
            <person name="Heitman J."/>
            <person name="Chen Y."/>
            <person name="Sun S."/>
            <person name="Springer D."/>
            <person name="Dromer F."/>
            <person name="Young S."/>
            <person name="Zeng Q."/>
            <person name="Chapman S."/>
            <person name="Gujja S."/>
            <person name="Saif S."/>
            <person name="Birren B."/>
        </authorList>
    </citation>
    <scope>NUCLEOTIDE SEQUENCE</scope>
    <source>
        <strain evidence="9">CBS 10737</strain>
    </source>
</reference>
<name>A0A1B9I0C9_9TREE</name>
<evidence type="ECO:0000256" key="1">
    <source>
        <dbReference type="ARBA" id="ARBA00004123"/>
    </source>
</evidence>
<dbReference type="Gene3D" id="2.20.25.530">
    <property type="match status" value="1"/>
</dbReference>
<dbReference type="PANTHER" id="PTHR13383">
    <property type="entry name" value="RIBONUCLEASE H2 SUBUNIT B"/>
    <property type="match status" value="1"/>
</dbReference>
<dbReference type="Pfam" id="PF09468">
    <property type="entry name" value="RNase_H2-Ydr279"/>
    <property type="match status" value="1"/>
</dbReference>
<evidence type="ECO:0000313" key="11">
    <source>
        <dbReference type="Proteomes" id="UP000094020"/>
    </source>
</evidence>
<dbReference type="KEGG" id="kpin:30173043"/>
<dbReference type="GO" id="GO:0005654">
    <property type="term" value="C:nucleoplasm"/>
    <property type="evidence" value="ECO:0007669"/>
    <property type="project" value="TreeGrafter"/>
</dbReference>
<keyword evidence="3" id="KW-0539">Nucleus</keyword>
<dbReference type="Proteomes" id="UP000094020">
    <property type="component" value="Chromosome 8"/>
</dbReference>
<dbReference type="Pfam" id="PF17745">
    <property type="entry name" value="Ydr279_N"/>
    <property type="match status" value="1"/>
</dbReference>
<reference evidence="10" key="4">
    <citation type="submission" date="2024-02" db="EMBL/GenBank/DDBJ databases">
        <title>Comparative genomics of Cryptococcus and Kwoniella reveals pathogenesis evolution and contrasting modes of karyotype evolution via chromosome fusion or intercentromeric recombination.</title>
        <authorList>
            <person name="Coelho M.A."/>
            <person name="David-Palma M."/>
            <person name="Shea T."/>
            <person name="Bowers K."/>
            <person name="McGinley-Smith S."/>
            <person name="Mohammad A.W."/>
            <person name="Gnirke A."/>
            <person name="Yurkov A.M."/>
            <person name="Nowrousian M."/>
            <person name="Sun S."/>
            <person name="Cuomo C.A."/>
            <person name="Heitman J."/>
        </authorList>
    </citation>
    <scope>NUCLEOTIDE SEQUENCE</scope>
    <source>
        <strain evidence="10">CBS 10737</strain>
    </source>
</reference>
<reference evidence="9" key="1">
    <citation type="submission" date="2013-07" db="EMBL/GenBank/DDBJ databases">
        <title>The Genome Sequence of Cryptococcus pinus CBS10737.</title>
        <authorList>
            <consortium name="The Broad Institute Genome Sequencing Platform"/>
            <person name="Cuomo C."/>
            <person name="Litvintseva A."/>
            <person name="Chen Y."/>
            <person name="Heitman J."/>
            <person name="Sun S."/>
            <person name="Springer D."/>
            <person name="Dromer F."/>
            <person name="Young S.K."/>
            <person name="Zeng Q."/>
            <person name="Gargeya S."/>
            <person name="Fitzgerald M."/>
            <person name="Abouelleil A."/>
            <person name="Alvarado L."/>
            <person name="Berlin A.M."/>
            <person name="Chapman S.B."/>
            <person name="Dewar J."/>
            <person name="Goldberg J."/>
            <person name="Griggs A."/>
            <person name="Gujja S."/>
            <person name="Hansen M."/>
            <person name="Howarth C."/>
            <person name="Imamovic A."/>
            <person name="Larimer J."/>
            <person name="McCowan C."/>
            <person name="Murphy C."/>
            <person name="Pearson M."/>
            <person name="Priest M."/>
            <person name="Roberts A."/>
            <person name="Saif S."/>
            <person name="Shea T."/>
            <person name="Sykes S."/>
            <person name="Wortman J."/>
            <person name="Nusbaum C."/>
            <person name="Birren B."/>
        </authorList>
    </citation>
    <scope>NUCLEOTIDE SEQUENCE [LARGE SCALE GENOMIC DNA]</scope>
    <source>
        <strain evidence="9">CBS 10737</strain>
    </source>
</reference>
<dbReference type="InterPro" id="IPR040456">
    <property type="entry name" value="RNase_H2_suB"/>
</dbReference>
<feature type="domain" description="Rnh202 triple barrel" evidence="8">
    <location>
        <begin position="14"/>
        <end position="78"/>
    </location>
</feature>
<organism evidence="9">
    <name type="scientific">Kwoniella pini CBS 10737</name>
    <dbReference type="NCBI Taxonomy" id="1296096"/>
    <lineage>
        <taxon>Eukaryota</taxon>
        <taxon>Fungi</taxon>
        <taxon>Dikarya</taxon>
        <taxon>Basidiomycota</taxon>
        <taxon>Agaricomycotina</taxon>
        <taxon>Tremellomycetes</taxon>
        <taxon>Tremellales</taxon>
        <taxon>Cryptococcaceae</taxon>
        <taxon>Kwoniella</taxon>
    </lineage>
</organism>
<dbReference type="STRING" id="1296096.A0A1B9I0C9"/>
<comment type="subcellular location">
    <subcellularLocation>
        <location evidence="1">Nucleus</location>
    </subcellularLocation>
</comment>
<protein>
    <recommendedName>
        <fullName evidence="2">Ribonuclease H2 subunit B</fullName>
    </recommendedName>
    <alternativeName>
        <fullName evidence="5">Ribonuclease HI subunit B</fullName>
    </alternativeName>
</protein>
<dbReference type="EMBL" id="CP144526">
    <property type="protein sequence ID" value="WWC71895.1"/>
    <property type="molecule type" value="Genomic_DNA"/>
</dbReference>
<reference evidence="10" key="2">
    <citation type="submission" date="2013-07" db="EMBL/GenBank/DDBJ databases">
        <authorList>
            <consortium name="The Broad Institute Genome Sequencing Platform"/>
            <person name="Cuomo C."/>
            <person name="Litvintseva A."/>
            <person name="Chen Y."/>
            <person name="Heitman J."/>
            <person name="Sun S."/>
            <person name="Springer D."/>
            <person name="Dromer F."/>
            <person name="Young S.K."/>
            <person name="Zeng Q."/>
            <person name="Gargeya S."/>
            <person name="Fitzgerald M."/>
            <person name="Abouelleil A."/>
            <person name="Alvarado L."/>
            <person name="Berlin A.M."/>
            <person name="Chapman S.B."/>
            <person name="Dewar J."/>
            <person name="Goldberg J."/>
            <person name="Griggs A."/>
            <person name="Gujja S."/>
            <person name="Hansen M."/>
            <person name="Howarth C."/>
            <person name="Imamovic A."/>
            <person name="Larimer J."/>
            <person name="McCowan C."/>
            <person name="Murphy C."/>
            <person name="Pearson M."/>
            <person name="Priest M."/>
            <person name="Roberts A."/>
            <person name="Saif S."/>
            <person name="Shea T."/>
            <person name="Sykes S."/>
            <person name="Wortman J."/>
            <person name="Nusbaum C."/>
            <person name="Birren B."/>
        </authorList>
    </citation>
    <scope>NUCLEOTIDE SEQUENCE</scope>
    <source>
        <strain evidence="10">CBS 10737</strain>
    </source>
</reference>
<comment type="function">
    <text evidence="4">Non catalytic subunit of RNase H2, an endonuclease that specifically degrades the RNA of RNA:DNA hybrids. Participates in DNA replication, possibly by mediating the removal of lagging-strand Okazaki fragment RNA primers during DNA replication. Mediates the excision of single ribonucleotides from DNA:RNA duplexes.</text>
</comment>
<evidence type="ECO:0000256" key="4">
    <source>
        <dbReference type="ARBA" id="ARBA00024778"/>
    </source>
</evidence>
<evidence type="ECO:0000256" key="2">
    <source>
        <dbReference type="ARBA" id="ARBA00019062"/>
    </source>
</evidence>
<evidence type="ECO:0000313" key="10">
    <source>
        <dbReference type="EMBL" id="WWC71895.1"/>
    </source>
</evidence>
<dbReference type="RefSeq" id="XP_019010206.1">
    <property type="nucleotide sequence ID" value="XM_019156404.1"/>
</dbReference>
<dbReference type="InterPro" id="IPR019024">
    <property type="entry name" value="RNase_H2_suB_wHTH"/>
</dbReference>
<sequence>MEYISVIKDDVDLSKSQRYLRIPHSRTGQAQLYLPYTNSDGQESILELIKLNGSQRRTWFIGDSGIDAGNILVHYPMDPLFLVIPIVLALSNSNNAQSFQPFSDLISTASSLPSFTLPEPFTGPIKPGQSSTGYNRDLESLLKLKIIRKVLRACCEKKVIPSVTSSPSSKTTEQKYYRPSIPMILNHLKKKVEHFAQPEEFEKFDHLVRGLSKDGLLGDDYEELRNLSRIQASIDHLSQWLPREITQQLLNSYDFTALSIHVKNRTAASIAASQQPKNTSNKDKDVKGTKRKAPTSKGVEALKKVNTNSMNKLTSFFKPKEGKKK</sequence>
<evidence type="ECO:0000256" key="5">
    <source>
        <dbReference type="ARBA" id="ARBA00033464"/>
    </source>
</evidence>
<feature type="region of interest" description="Disordered" evidence="6">
    <location>
        <begin position="268"/>
        <end position="325"/>
    </location>
</feature>
<evidence type="ECO:0000259" key="8">
    <source>
        <dbReference type="Pfam" id="PF17745"/>
    </source>
</evidence>
<gene>
    <name evidence="9" type="ORF">I206_04674</name>
    <name evidence="10" type="ORF">I206_105854</name>
</gene>
<dbReference type="EMBL" id="KI894012">
    <property type="protein sequence ID" value="OCF48987.1"/>
    <property type="molecule type" value="Genomic_DNA"/>
</dbReference>
<dbReference type="GeneID" id="30173043"/>
<dbReference type="OrthoDB" id="29098at2759"/>
<feature type="domain" description="Ribonuclease H2 subunit B wHTH" evidence="7">
    <location>
        <begin position="81"/>
        <end position="249"/>
    </location>
</feature>
<dbReference type="InterPro" id="IPR041195">
    <property type="entry name" value="Rnh202_N"/>
</dbReference>
<dbReference type="AlphaFoldDB" id="A0A1B9I0C9"/>